<evidence type="ECO:0000313" key="1">
    <source>
        <dbReference type="EMBL" id="UYV63087.1"/>
    </source>
</evidence>
<protein>
    <submittedName>
        <fullName evidence="1">K02A2.6-like</fullName>
    </submittedName>
</protein>
<dbReference type="EMBL" id="CP092864">
    <property type="protein sequence ID" value="UYV63087.1"/>
    <property type="molecule type" value="Genomic_DNA"/>
</dbReference>
<accession>A0ABY6K2H9</accession>
<sequence length="97" mass="11344">MMRSSYSIHHTPGKDIVVADALSRSPIKISHEKDLENEICSFVQQITSCPPFKDENMKEIWQYQNEESTIVKRAGLQRMSFLQKQKPFDFSDMKYLS</sequence>
<organism evidence="1 2">
    <name type="scientific">Cordylochernes scorpioides</name>
    <dbReference type="NCBI Taxonomy" id="51811"/>
    <lineage>
        <taxon>Eukaryota</taxon>
        <taxon>Metazoa</taxon>
        <taxon>Ecdysozoa</taxon>
        <taxon>Arthropoda</taxon>
        <taxon>Chelicerata</taxon>
        <taxon>Arachnida</taxon>
        <taxon>Pseudoscorpiones</taxon>
        <taxon>Cheliferoidea</taxon>
        <taxon>Chernetidae</taxon>
        <taxon>Cordylochernes</taxon>
    </lineage>
</organism>
<dbReference type="Proteomes" id="UP001235939">
    <property type="component" value="Chromosome 02"/>
</dbReference>
<keyword evidence="2" id="KW-1185">Reference proteome</keyword>
<evidence type="ECO:0000313" key="2">
    <source>
        <dbReference type="Proteomes" id="UP001235939"/>
    </source>
</evidence>
<gene>
    <name evidence="1" type="ORF">LAZ67_2003091</name>
</gene>
<proteinExistence type="predicted"/>
<reference evidence="1 2" key="1">
    <citation type="submission" date="2022-01" db="EMBL/GenBank/DDBJ databases">
        <title>A chromosomal length assembly of Cordylochernes scorpioides.</title>
        <authorList>
            <person name="Zeh D."/>
            <person name="Zeh J."/>
        </authorList>
    </citation>
    <scope>NUCLEOTIDE SEQUENCE [LARGE SCALE GENOMIC DNA]</scope>
    <source>
        <strain evidence="1">IN4F17</strain>
        <tissue evidence="1">Whole Body</tissue>
    </source>
</reference>
<name>A0ABY6K2H9_9ARAC</name>